<protein>
    <recommendedName>
        <fullName evidence="6">DUF4175 family protein</fullName>
    </recommendedName>
</protein>
<feature type="compositionally biased region" description="Polar residues" evidence="2">
    <location>
        <begin position="532"/>
        <end position="544"/>
    </location>
</feature>
<keyword evidence="1" id="KW-0175">Coiled coil</keyword>
<feature type="compositionally biased region" description="Polar residues" evidence="2">
    <location>
        <begin position="800"/>
        <end position="821"/>
    </location>
</feature>
<accession>A0A538SMM7</accession>
<organism evidence="4 5">
    <name type="scientific">Eiseniibacteriota bacterium</name>
    <dbReference type="NCBI Taxonomy" id="2212470"/>
    <lineage>
        <taxon>Bacteria</taxon>
        <taxon>Candidatus Eiseniibacteriota</taxon>
    </lineage>
</organism>
<evidence type="ECO:0000256" key="1">
    <source>
        <dbReference type="SAM" id="Coils"/>
    </source>
</evidence>
<evidence type="ECO:0008006" key="6">
    <source>
        <dbReference type="Google" id="ProtNLM"/>
    </source>
</evidence>
<feature type="compositionally biased region" description="Basic and acidic residues" evidence="2">
    <location>
        <begin position="714"/>
        <end position="744"/>
    </location>
</feature>
<keyword evidence="3" id="KW-1133">Transmembrane helix</keyword>
<feature type="compositionally biased region" description="Basic and acidic residues" evidence="2">
    <location>
        <begin position="782"/>
        <end position="794"/>
    </location>
</feature>
<feature type="region of interest" description="Disordered" evidence="2">
    <location>
        <begin position="897"/>
        <end position="974"/>
    </location>
</feature>
<evidence type="ECO:0000313" key="5">
    <source>
        <dbReference type="Proteomes" id="UP000317716"/>
    </source>
</evidence>
<feature type="compositionally biased region" description="Acidic residues" evidence="2">
    <location>
        <begin position="754"/>
        <end position="764"/>
    </location>
</feature>
<dbReference type="AlphaFoldDB" id="A0A538SMM7"/>
<evidence type="ECO:0000313" key="4">
    <source>
        <dbReference type="EMBL" id="TMQ52620.1"/>
    </source>
</evidence>
<sequence length="1137" mass="126653">MTIRPREYPLTRALAGRYRARILALALRVALRASAAGALALALAVAAGAFLAGGTAAAWARLVCFAIFVLAALAWSAAAARRLSLGFDDYLERIEQRFPEIRSWLRNALDFERRPPRDTSAELALALQQETARRIDAVPLEALRPRLEPLIPGAVLAMALAALLALGVASPERAGRSWRTLWNPALAAPPVRLAVEPGSVRVTPGAALAVRARVWNSAQRPRIVRGGPAVEAVAEGVAPGGERRWRFDLTQLTREESYKVRAASAESPSYRITMAGEPAPLSFEYEIQAPAYARLPVQRGAATRGDLAALKGARARIEVTFDRDLESLSAKLPGGAAARFTALTPRRWRGEIAVDREGDYELLARASSGEGRYRYRITPLPDAPPVIAVRTPEGDLDLPTGQQLPLEVLGQDDLGLSELRLQYRKDSAAPWTDVPLARFEKQPREARYEGHWDASALALLPGETATFRFELFDDNAVSGRGVAVSPGFELRFPSLAELYEHVDATQGGVQTTLEKAAEKTRELQKSLDHMSRQATQRATPSTSPTHERSEELKNALDRQQDISQQIDQASEKLRESIEQAAEREAFNQQITAKLKEMAELLQQIQSPEFREALKRMRESLERLDHRPVEQQLPQWRDQNREMLENLERTLALLKLLRQEEKLESLAQRAQELTRKQETLNKEHESESAKTDPQNSPEASKPTDGEPPKGSEQQKNSERNNADRERERAEELAAEQEKAAEKTEELAQDVKQMEQELDSQQEQESLEQSAQDMQQEASPAQREASRAAGRLERQKAAQSGKRASQSLQRASERLQSMLAQRAQQRDGANLAAVRRAAQDLNSLQRAAEENLAAPAPTEQRADRQTDLSEGVARVSDSLYTLAAKTPFISPKLGQALGRAMEGLSSSGKDLASGNRQRGEESGREGSDALNEAVLELRKSEGSMCQNPGNSPSPGGGKSMSEKMGEMGERQGQVNRETKRIAQRLSEQMRMSADDQAEMQRLAEEQARIRQQVEEMQRDENARQKLLGRLDQAQKEMKEVEEALKSGNAEGETQQTQQRILSRMLDAQRSINRRDFDIERESRPGEDLARRTPAEIPADMLRETDRLRLDLLKAEADRYPAQYRVFIESYLRSLNGNRR</sequence>
<feature type="region of interest" description="Disordered" evidence="2">
    <location>
        <begin position="843"/>
        <end position="869"/>
    </location>
</feature>
<feature type="compositionally biased region" description="Basic and acidic residues" evidence="2">
    <location>
        <begin position="958"/>
        <end position="967"/>
    </location>
</feature>
<feature type="transmembrane region" description="Helical" evidence="3">
    <location>
        <begin position="58"/>
        <end position="78"/>
    </location>
</feature>
<evidence type="ECO:0000256" key="3">
    <source>
        <dbReference type="SAM" id="Phobius"/>
    </source>
</evidence>
<comment type="caution">
    <text evidence="4">The sequence shown here is derived from an EMBL/GenBank/DDBJ whole genome shotgun (WGS) entry which is preliminary data.</text>
</comment>
<feature type="region of interest" description="Disordered" evidence="2">
    <location>
        <begin position="514"/>
        <end position="553"/>
    </location>
</feature>
<dbReference type="Proteomes" id="UP000317716">
    <property type="component" value="Unassembled WGS sequence"/>
</dbReference>
<name>A0A538SMM7_UNCEI</name>
<gene>
    <name evidence="4" type="ORF">E6K72_09015</name>
</gene>
<feature type="coiled-coil region" evidence="1">
    <location>
        <begin position="997"/>
        <end position="1048"/>
    </location>
</feature>
<feature type="transmembrane region" description="Helical" evidence="3">
    <location>
        <begin position="29"/>
        <end position="52"/>
    </location>
</feature>
<feature type="transmembrane region" description="Helical" evidence="3">
    <location>
        <begin position="150"/>
        <end position="169"/>
    </location>
</feature>
<feature type="compositionally biased region" description="Basic and acidic residues" evidence="2">
    <location>
        <begin position="515"/>
        <end position="531"/>
    </location>
</feature>
<evidence type="ECO:0000256" key="2">
    <source>
        <dbReference type="SAM" id="MobiDB-lite"/>
    </source>
</evidence>
<dbReference type="EMBL" id="VBOS01000317">
    <property type="protein sequence ID" value="TMQ52620.1"/>
    <property type="molecule type" value="Genomic_DNA"/>
</dbReference>
<feature type="region of interest" description="Disordered" evidence="2">
    <location>
        <begin position="676"/>
        <end position="829"/>
    </location>
</feature>
<keyword evidence="3" id="KW-0472">Membrane</keyword>
<feature type="compositionally biased region" description="Basic and acidic residues" evidence="2">
    <location>
        <begin position="915"/>
        <end position="925"/>
    </location>
</feature>
<feature type="compositionally biased region" description="Basic and acidic residues" evidence="2">
    <location>
        <begin position="676"/>
        <end position="689"/>
    </location>
</feature>
<proteinExistence type="predicted"/>
<keyword evidence="3" id="KW-0812">Transmembrane</keyword>
<reference evidence="4 5" key="1">
    <citation type="journal article" date="2019" name="Nat. Microbiol.">
        <title>Mediterranean grassland soil C-N compound turnover is dependent on rainfall and depth, and is mediated by genomically divergent microorganisms.</title>
        <authorList>
            <person name="Diamond S."/>
            <person name="Andeer P.F."/>
            <person name="Li Z."/>
            <person name="Crits-Christoph A."/>
            <person name="Burstein D."/>
            <person name="Anantharaman K."/>
            <person name="Lane K.R."/>
            <person name="Thomas B.C."/>
            <person name="Pan C."/>
            <person name="Northen T.R."/>
            <person name="Banfield J.F."/>
        </authorList>
    </citation>
    <scope>NUCLEOTIDE SEQUENCE [LARGE SCALE GENOMIC DNA]</scope>
    <source>
        <strain evidence="4">WS_2</strain>
    </source>
</reference>